<dbReference type="RefSeq" id="WP_116536799.1">
    <property type="nucleotide sequence ID" value="NZ_QDFT01000006.1"/>
</dbReference>
<name>A0A2T7WVD9_MICTE</name>
<proteinExistence type="predicted"/>
<feature type="domain" description="Bacterial Ig-like" evidence="4">
    <location>
        <begin position="803"/>
        <end position="866"/>
    </location>
</feature>
<dbReference type="SUPFAM" id="SSF55486">
    <property type="entry name" value="Metalloproteases ('zincins'), catalytic domain"/>
    <property type="match status" value="1"/>
</dbReference>
<keyword evidence="2" id="KW-1133">Transmembrane helix</keyword>
<dbReference type="InterPro" id="IPR011081">
    <property type="entry name" value="Big_4"/>
</dbReference>
<feature type="transmembrane region" description="Helical" evidence="2">
    <location>
        <begin position="1272"/>
        <end position="1293"/>
    </location>
</feature>
<dbReference type="GO" id="GO:0008237">
    <property type="term" value="F:metallopeptidase activity"/>
    <property type="evidence" value="ECO:0007669"/>
    <property type="project" value="InterPro"/>
</dbReference>
<evidence type="ECO:0000256" key="3">
    <source>
        <dbReference type="SAM" id="SignalP"/>
    </source>
</evidence>
<dbReference type="InterPro" id="IPR024079">
    <property type="entry name" value="MetalloPept_cat_dom_sf"/>
</dbReference>
<evidence type="ECO:0000256" key="2">
    <source>
        <dbReference type="SAM" id="Phobius"/>
    </source>
</evidence>
<sequence>MTRSPRRPRQRRRTLAAAAVAIIAALTASLVGAPAASARAADEPVWKPVDAAGAQTELGLTADADVSAFDLDLGAVFDAPRLRSFQARSATPAPAPLHLSLPDPTGAFVDFIVQPVSVMEDALAARHPELKTYAGRAASDPTVSVRVSITPLGLSASVRSGDNRSTAWYVDPVPSDADDAKPRHISYGRDAAREDKGAAQFLEPANEAPVVEKAPAAPAKAMRQVIRLALATDPSFAQFYGTENVLAAKVVMTNRIAQIYNDDLGVQLKLVNGTEKLNFDTEKAAYEPGGACGDQACYPVGALNECQGWALDSNAGALQRILGDDAYDVGHLSLGSGNGGMANWNVVGVNWWKGGGCTGLAKPIGDVFATDYVAHELGHQFGGTHTMNACHNSQGDSAMEPGSASTIMGYAGLCRENDLQSNSDPYFSAFSIDQMHYWTGWAGLHEESPNTVPQVTVPESRKIPVRTPFALTASGTDSDGDPLTYVWEQANLGDFGRGLRDPNKVNGPLFRLFSRAADLTEEQAHSYYSGAHNAATPTPTRVFPDMAQILAGNTNARTGTCESTDWLEARDCFSEFLPTAAYEGNGNGGFDFRVTARDQRPDGGGVATAGVHLAIARDAGPFEVTSFATAGQAVGVGSTNEITWNVNGTDAADMAPEVRILLSTDGGQTFDRVLAERTANDGAATVTFPKVATDRARIKIEAVDNYFFAVNEKDFVIFDATLESIVPQVARTIPGVPITLPATVVPVYNGLSSTPIPVTWDTSGVDWATAGTYRVIGSGVDQYGTTFSDAVLTLYIGDFSSTDPVSVTVPEGQPVAALANLLPPTVPAQVGTSETRFATAVTWNTAAITQKDLDAAGTVRVEGTAASAIPGAAGIPATLTVIVTTAAKVNVAPDSNTRSATFTEPGYSINGTVNGNLGDKAWSNWRPDGVNENDTLTYSWKELQLLDSLDVTAFRDGAGQSWPAQASATYTDAVTGQVVTTAPVPVDLSGASPVVTIDLRVDGHPIMTGSVAVHLTPVDGWYMTVSEVQIFGRKVTAASTATLARLNVDGVPVTGFDPATLTYAATVDGSRWPTVSAVATDQNATVTVGAVDPATGRVTIAVTAADKVSTQAYEVVVARRAAFTAAPRLTNAAGRVTVVAATDPADATLRVVWLRNGVEQAQKGTSYALAPADAGTSLVARVTAERAGFVSAQVDSAPLAIPANDPGGSGSGGSGSGGSGAGTPGAGGPGTGGSTANGSGPAGTSAGPAAAAGSSATTTTQGRLSVTGTPGVTTPIGVAGVLLALGSAALMAARSRRRPDVIVSPSVSSTD</sequence>
<dbReference type="PROSITE" id="PS51318">
    <property type="entry name" value="TAT"/>
    <property type="match status" value="1"/>
</dbReference>
<comment type="caution">
    <text evidence="5">The sequence shown here is derived from an EMBL/GenBank/DDBJ whole genome shotgun (WGS) entry which is preliminary data.</text>
</comment>
<feature type="compositionally biased region" description="Gly residues" evidence="1">
    <location>
        <begin position="1207"/>
        <end position="1235"/>
    </location>
</feature>
<feature type="domain" description="Bacterial Ig-like" evidence="4">
    <location>
        <begin position="732"/>
        <end position="778"/>
    </location>
</feature>
<dbReference type="Pfam" id="PF13574">
    <property type="entry name" value="Reprolysin_2"/>
    <property type="match status" value="1"/>
</dbReference>
<evidence type="ECO:0000259" key="4">
    <source>
        <dbReference type="Pfam" id="PF07532"/>
    </source>
</evidence>
<dbReference type="InterPro" id="IPR006311">
    <property type="entry name" value="TAT_signal"/>
</dbReference>
<reference evidence="5 6" key="1">
    <citation type="submission" date="2018-04" db="EMBL/GenBank/DDBJ databases">
        <authorList>
            <person name="Go L.Y."/>
            <person name="Mitchell J.A."/>
        </authorList>
    </citation>
    <scope>NUCLEOTIDE SEQUENCE [LARGE SCALE GENOMIC DNA]</scope>
    <source>
        <strain evidence="5 6">TPD7010</strain>
    </source>
</reference>
<dbReference type="Proteomes" id="UP000244649">
    <property type="component" value="Unassembled WGS sequence"/>
</dbReference>
<keyword evidence="2" id="KW-0472">Membrane</keyword>
<feature type="signal peptide" evidence="3">
    <location>
        <begin position="1"/>
        <end position="40"/>
    </location>
</feature>
<keyword evidence="2" id="KW-0812">Transmembrane</keyword>
<gene>
    <name evidence="5" type="ORF">DC432_04145</name>
</gene>
<dbReference type="EMBL" id="QDFT01000006">
    <property type="protein sequence ID" value="PVE77892.1"/>
    <property type="molecule type" value="Genomic_DNA"/>
</dbReference>
<evidence type="ECO:0000313" key="5">
    <source>
        <dbReference type="EMBL" id="PVE77892.1"/>
    </source>
</evidence>
<protein>
    <recommendedName>
        <fullName evidence="4">Bacterial Ig-like domain-containing protein</fullName>
    </recommendedName>
</protein>
<keyword evidence="3" id="KW-0732">Signal</keyword>
<organism evidence="5 6">
    <name type="scientific">Microbacterium testaceum</name>
    <name type="common">Aureobacterium testaceum</name>
    <name type="synonym">Brevibacterium testaceum</name>
    <dbReference type="NCBI Taxonomy" id="2033"/>
    <lineage>
        <taxon>Bacteria</taxon>
        <taxon>Bacillati</taxon>
        <taxon>Actinomycetota</taxon>
        <taxon>Actinomycetes</taxon>
        <taxon>Micrococcales</taxon>
        <taxon>Microbacteriaceae</taxon>
        <taxon>Microbacterium</taxon>
    </lineage>
</organism>
<accession>A0A2T7WVD9</accession>
<dbReference type="Pfam" id="PF07532">
    <property type="entry name" value="Big_4"/>
    <property type="match status" value="2"/>
</dbReference>
<dbReference type="Gene3D" id="2.60.120.260">
    <property type="entry name" value="Galactose-binding domain-like"/>
    <property type="match status" value="1"/>
</dbReference>
<feature type="region of interest" description="Disordered" evidence="1">
    <location>
        <begin position="1200"/>
        <end position="1271"/>
    </location>
</feature>
<feature type="compositionally biased region" description="Low complexity" evidence="1">
    <location>
        <begin position="1236"/>
        <end position="1271"/>
    </location>
</feature>
<evidence type="ECO:0000256" key="1">
    <source>
        <dbReference type="SAM" id="MobiDB-lite"/>
    </source>
</evidence>
<evidence type="ECO:0000313" key="6">
    <source>
        <dbReference type="Proteomes" id="UP000244649"/>
    </source>
</evidence>
<feature type="chain" id="PRO_5039122554" description="Bacterial Ig-like domain-containing protein" evidence="3">
    <location>
        <begin position="41"/>
        <end position="1311"/>
    </location>
</feature>
<dbReference type="Gene3D" id="3.40.390.10">
    <property type="entry name" value="Collagenase (Catalytic Domain)"/>
    <property type="match status" value="1"/>
</dbReference>